<gene>
    <name evidence="1" type="ORF">ENW73_06520</name>
</gene>
<reference evidence="1" key="1">
    <citation type="journal article" date="2020" name="mSystems">
        <title>Genome- and Community-Level Interaction Insights into Carbon Utilization and Element Cycling Functions of Hydrothermarchaeota in Hydrothermal Sediment.</title>
        <authorList>
            <person name="Zhou Z."/>
            <person name="Liu Y."/>
            <person name="Xu W."/>
            <person name="Pan J."/>
            <person name="Luo Z.H."/>
            <person name="Li M."/>
        </authorList>
    </citation>
    <scope>NUCLEOTIDE SEQUENCE [LARGE SCALE GENOMIC DNA]</scope>
    <source>
        <strain evidence="1">SpSt-876</strain>
    </source>
</reference>
<dbReference type="EMBL" id="DTLI01000154">
    <property type="protein sequence ID" value="HHS52502.1"/>
    <property type="molecule type" value="Genomic_DNA"/>
</dbReference>
<sequence length="79" mass="9082">MRETLISYISGLPWNGSFLVREGIFEWSPIKIHGFYTVSYYDSSGKKIWDIVGILPKDIDMLIDYYALKPSRSSDKSEG</sequence>
<proteinExistence type="predicted"/>
<accession>A0A7C6EE31</accession>
<organism evidence="1">
    <name type="scientific">candidate division WOR-3 bacterium</name>
    <dbReference type="NCBI Taxonomy" id="2052148"/>
    <lineage>
        <taxon>Bacteria</taxon>
        <taxon>Bacteria division WOR-3</taxon>
    </lineage>
</organism>
<protein>
    <submittedName>
        <fullName evidence="1">Uncharacterized protein</fullName>
    </submittedName>
</protein>
<dbReference type="AlphaFoldDB" id="A0A7C6EE31"/>
<evidence type="ECO:0000313" key="1">
    <source>
        <dbReference type="EMBL" id="HHS52502.1"/>
    </source>
</evidence>
<name>A0A7C6EE31_UNCW3</name>
<comment type="caution">
    <text evidence="1">The sequence shown here is derived from an EMBL/GenBank/DDBJ whole genome shotgun (WGS) entry which is preliminary data.</text>
</comment>